<gene>
    <name evidence="1" type="ORF">LOKVESSMR4R_02299</name>
</gene>
<name>A0A1Y0EDD7_9RHOB</name>
<reference evidence="1 2" key="1">
    <citation type="submission" date="2017-05" db="EMBL/GenBank/DDBJ databases">
        <title>Genome Sequence of Loktanella vestfoldensis Strain SMR4r Isolated from a Culture of the Diatom Skeletonema marinoi.</title>
        <authorList>
            <person name="Topel M."/>
            <person name="Pinder M.I.M."/>
            <person name="Johansson O.N."/>
            <person name="Kourtchenko O."/>
            <person name="Godhe A."/>
            <person name="Clarke A.K."/>
        </authorList>
    </citation>
    <scope>NUCLEOTIDE SEQUENCE [LARGE SCALE GENOMIC DNA]</scope>
    <source>
        <strain evidence="1 2">SMR4r</strain>
    </source>
</reference>
<evidence type="ECO:0000313" key="2">
    <source>
        <dbReference type="Proteomes" id="UP000195273"/>
    </source>
</evidence>
<dbReference type="EMBL" id="CP021431">
    <property type="protein sequence ID" value="ARU01604.1"/>
    <property type="molecule type" value="Genomic_DNA"/>
</dbReference>
<protein>
    <submittedName>
        <fullName evidence="1">Uncharacterized protein</fullName>
    </submittedName>
</protein>
<dbReference type="Proteomes" id="UP000195273">
    <property type="component" value="Chromosome"/>
</dbReference>
<organism evidence="1 2">
    <name type="scientific">Yoonia vestfoldensis</name>
    <dbReference type="NCBI Taxonomy" id="245188"/>
    <lineage>
        <taxon>Bacteria</taxon>
        <taxon>Pseudomonadati</taxon>
        <taxon>Pseudomonadota</taxon>
        <taxon>Alphaproteobacteria</taxon>
        <taxon>Rhodobacterales</taxon>
        <taxon>Paracoccaceae</taxon>
        <taxon>Yoonia</taxon>
    </lineage>
</organism>
<evidence type="ECO:0000313" key="1">
    <source>
        <dbReference type="EMBL" id="ARU01604.1"/>
    </source>
</evidence>
<dbReference type="KEGG" id="lvs:LOKVESSMR4R_02299"/>
<sequence length="39" mass="4445">MHPDALPLDFQRVVIDYVGDAGHMDGVGRWYGDELKQDK</sequence>
<keyword evidence="2" id="KW-1185">Reference proteome</keyword>
<dbReference type="AlphaFoldDB" id="A0A1Y0EDD7"/>
<proteinExistence type="predicted"/>
<accession>A0A1Y0EDD7</accession>